<dbReference type="AlphaFoldDB" id="F3C8P0"/>
<dbReference type="SUPFAM" id="SSF47240">
    <property type="entry name" value="Ferritin-like"/>
    <property type="match status" value="1"/>
</dbReference>
<dbReference type="PANTHER" id="PTHR42637">
    <property type="entry name" value="TRNA-(MS[2]IO[6]A)-HYDROXYLASE"/>
    <property type="match status" value="1"/>
</dbReference>
<dbReference type="HOGENOM" id="CLU_3019106_0_0_6"/>
<proteinExistence type="predicted"/>
<dbReference type="PANTHER" id="PTHR42637:SF1">
    <property type="entry name" value="TRNA 2-(METHYLSULFANYL)-N(6)-ISOPENTENYLADENOSINE(37) HYDROXYLASE"/>
    <property type="match status" value="1"/>
</dbReference>
<reference evidence="1 2" key="1">
    <citation type="journal article" date="2011" name="PLoS Pathog.">
        <title>Dynamic evolution of pathogenicity revealed by sequencing and comparative genomics of 19 Pseudomonas syringae isolates.</title>
        <authorList>
            <person name="Baltrus D.A."/>
            <person name="Nishimura M.T."/>
            <person name="Romanchuk A."/>
            <person name="Chang J.H."/>
            <person name="Mukhtar M.S."/>
            <person name="Cherkis K."/>
            <person name="Roach J."/>
            <person name="Grant S.R."/>
            <person name="Jones C.D."/>
            <person name="Dangl J.L."/>
        </authorList>
    </citation>
    <scope>NUCLEOTIDE SEQUENCE [LARGE SCALE GENOMIC DNA]</scope>
    <source>
        <strain evidence="2">race 4</strain>
    </source>
</reference>
<accession>F3C8P0</accession>
<dbReference type="GO" id="GO:0045301">
    <property type="term" value="F:tRNA 2-(methylsulfanyl)-N(6)-isopentenyladenosine(37) hydroxylase activity"/>
    <property type="evidence" value="ECO:0007669"/>
    <property type="project" value="InterPro"/>
</dbReference>
<organism evidence="1 2">
    <name type="scientific">Pseudomonas savastanoi pv. glycinea str. race 4</name>
    <dbReference type="NCBI Taxonomy" id="875330"/>
    <lineage>
        <taxon>Bacteria</taxon>
        <taxon>Pseudomonadati</taxon>
        <taxon>Pseudomonadota</taxon>
        <taxon>Gammaproteobacteria</taxon>
        <taxon>Pseudomonadales</taxon>
        <taxon>Pseudomonadaceae</taxon>
        <taxon>Pseudomonas</taxon>
    </lineage>
</organism>
<dbReference type="InterPro" id="IPR009078">
    <property type="entry name" value="Ferritin-like_SF"/>
</dbReference>
<dbReference type="EMBL" id="ADWY01001008">
    <property type="protein sequence ID" value="EGH15565.1"/>
    <property type="molecule type" value="Genomic_DNA"/>
</dbReference>
<dbReference type="Proteomes" id="UP000005466">
    <property type="component" value="Unassembled WGS sequence"/>
</dbReference>
<dbReference type="InterPro" id="IPR012347">
    <property type="entry name" value="Ferritin-like"/>
</dbReference>
<evidence type="ECO:0000313" key="1">
    <source>
        <dbReference type="EMBL" id="EGH15565.1"/>
    </source>
</evidence>
<dbReference type="InterPro" id="IPR010386">
    <property type="entry name" value="tRNA-Hydrxlase_MiaE"/>
</dbReference>
<dbReference type="GO" id="GO:0006400">
    <property type="term" value="P:tRNA modification"/>
    <property type="evidence" value="ECO:0007669"/>
    <property type="project" value="InterPro"/>
</dbReference>
<name>F3C8P0_PSESG</name>
<feature type="non-terminal residue" evidence="1">
    <location>
        <position position="1"/>
    </location>
</feature>
<comment type="caution">
    <text evidence="1">The sequence shown here is derived from an EMBL/GenBank/DDBJ whole genome shotgun (WGS) entry which is preliminary data.</text>
</comment>
<protein>
    <submittedName>
        <fullName evidence="1">tRNA-(Ms[2]io[6]A)-hydroxylase</fullName>
    </submittedName>
</protein>
<dbReference type="Gene3D" id="1.20.1260.10">
    <property type="match status" value="1"/>
</dbReference>
<evidence type="ECO:0000313" key="2">
    <source>
        <dbReference type="Proteomes" id="UP000005466"/>
    </source>
</evidence>
<gene>
    <name evidence="1" type="ORF">Pgy4_21121</name>
</gene>
<sequence length="55" mass="6341">KSEARHFQDYLKLAYSYGDKADVDAKIEEIRLAERELIESPDEEFRFHSGVPVAA</sequence>
<dbReference type="Pfam" id="PF06175">
    <property type="entry name" value="MiaE"/>
    <property type="match status" value="1"/>
</dbReference>